<evidence type="ECO:0008006" key="4">
    <source>
        <dbReference type="Google" id="ProtNLM"/>
    </source>
</evidence>
<dbReference type="PROSITE" id="PS51257">
    <property type="entry name" value="PROKAR_LIPOPROTEIN"/>
    <property type="match status" value="1"/>
</dbReference>
<protein>
    <recommendedName>
        <fullName evidence="4">Lipoprotein</fullName>
    </recommendedName>
</protein>
<name>A0ABW5VC14_9FLAO</name>
<evidence type="ECO:0000313" key="3">
    <source>
        <dbReference type="Proteomes" id="UP001597532"/>
    </source>
</evidence>
<evidence type="ECO:0000313" key="2">
    <source>
        <dbReference type="EMBL" id="MFD2788556.1"/>
    </source>
</evidence>
<gene>
    <name evidence="2" type="ORF">ACFS1K_02135</name>
</gene>
<proteinExistence type="predicted"/>
<dbReference type="RefSeq" id="WP_251807042.1">
    <property type="nucleotide sequence ID" value="NZ_CP166679.1"/>
</dbReference>
<feature type="signal peptide" evidence="1">
    <location>
        <begin position="1"/>
        <end position="22"/>
    </location>
</feature>
<comment type="caution">
    <text evidence="2">The sequence shown here is derived from an EMBL/GenBank/DDBJ whole genome shotgun (WGS) entry which is preliminary data.</text>
</comment>
<reference evidence="3" key="1">
    <citation type="journal article" date="2019" name="Int. J. Syst. Evol. Microbiol.">
        <title>The Global Catalogue of Microorganisms (GCM) 10K type strain sequencing project: providing services to taxonomists for standard genome sequencing and annotation.</title>
        <authorList>
            <consortium name="The Broad Institute Genomics Platform"/>
            <consortium name="The Broad Institute Genome Sequencing Center for Infectious Disease"/>
            <person name="Wu L."/>
            <person name="Ma J."/>
        </authorList>
    </citation>
    <scope>NUCLEOTIDE SEQUENCE [LARGE SCALE GENOMIC DNA]</scope>
    <source>
        <strain evidence="3">KCTC 52924</strain>
    </source>
</reference>
<feature type="chain" id="PRO_5045340484" description="Lipoprotein" evidence="1">
    <location>
        <begin position="23"/>
        <end position="172"/>
    </location>
</feature>
<keyword evidence="1" id="KW-0732">Signal</keyword>
<accession>A0ABW5VC14</accession>
<dbReference type="Proteomes" id="UP001597532">
    <property type="component" value="Unassembled WGS sequence"/>
</dbReference>
<dbReference type="EMBL" id="JBHUOK010000004">
    <property type="protein sequence ID" value="MFD2788556.1"/>
    <property type="molecule type" value="Genomic_DNA"/>
</dbReference>
<organism evidence="2 3">
    <name type="scientific">Arenibacter antarcticus</name>
    <dbReference type="NCBI Taxonomy" id="2040469"/>
    <lineage>
        <taxon>Bacteria</taxon>
        <taxon>Pseudomonadati</taxon>
        <taxon>Bacteroidota</taxon>
        <taxon>Flavobacteriia</taxon>
        <taxon>Flavobacteriales</taxon>
        <taxon>Flavobacteriaceae</taxon>
        <taxon>Arenibacter</taxon>
    </lineage>
</organism>
<keyword evidence="3" id="KW-1185">Reference proteome</keyword>
<evidence type="ECO:0000256" key="1">
    <source>
        <dbReference type="SAM" id="SignalP"/>
    </source>
</evidence>
<sequence length="172" mass="18900">MRRLNKLIMLAIAGLMFLGACNKKNKTDTKDKGNIGSAIITLDDGQKIEFKATFNTGMSLFERKLSVGLSNLGNGMLLTLLMYSADPIEVPGTYDGTITLRQQSHDDILKEKYRSTYYKDAETGEEGDCSFTITALSEKRVQGTFSGTLYSEGGNKATISKGKFDISINKEL</sequence>